<dbReference type="AlphaFoldDB" id="A0A098G5N6"/>
<accession>A0A098G5N6</accession>
<name>A0A098G5N6_9GAMM</name>
<protein>
    <submittedName>
        <fullName evidence="1">Uncharacterized protein</fullName>
    </submittedName>
</protein>
<dbReference type="STRING" id="1212491.LFA_1892"/>
<evidence type="ECO:0000313" key="2">
    <source>
        <dbReference type="Proteomes" id="UP000032430"/>
    </source>
</evidence>
<organism evidence="1 2">
    <name type="scientific">Legionella fallonii LLAP-10</name>
    <dbReference type="NCBI Taxonomy" id="1212491"/>
    <lineage>
        <taxon>Bacteria</taxon>
        <taxon>Pseudomonadati</taxon>
        <taxon>Pseudomonadota</taxon>
        <taxon>Gammaproteobacteria</taxon>
        <taxon>Legionellales</taxon>
        <taxon>Legionellaceae</taxon>
        <taxon>Legionella</taxon>
    </lineage>
</organism>
<sequence length="76" mass="8640">MPLSKIHWLCKRSNTKDQVAAQISAAKLATHQQISFASEPEKLKNVFTHCQYAGEAGQHVIDNYFMRLTRQVPLTL</sequence>
<dbReference type="KEGG" id="lfa:LFA_1892"/>
<dbReference type="Proteomes" id="UP000032430">
    <property type="component" value="Chromosome I"/>
</dbReference>
<dbReference type="EMBL" id="LN614827">
    <property type="protein sequence ID" value="CEG57286.1"/>
    <property type="molecule type" value="Genomic_DNA"/>
</dbReference>
<dbReference type="HOGENOM" id="CLU_2649988_0_0_6"/>
<evidence type="ECO:0000313" key="1">
    <source>
        <dbReference type="EMBL" id="CEG57286.1"/>
    </source>
</evidence>
<proteinExistence type="predicted"/>
<gene>
    <name evidence="1" type="ORF">LFA_1892</name>
</gene>
<keyword evidence="2" id="KW-1185">Reference proteome</keyword>
<reference evidence="2" key="1">
    <citation type="submission" date="2014-09" db="EMBL/GenBank/DDBJ databases">
        <authorList>
            <person name="Gomez-Valero L."/>
        </authorList>
    </citation>
    <scope>NUCLEOTIDE SEQUENCE [LARGE SCALE GENOMIC DNA]</scope>
    <source>
        <strain evidence="2">ATCC700992</strain>
    </source>
</reference>